<proteinExistence type="predicted"/>
<feature type="domain" description="Asparaginase/glutaminase C-terminal" evidence="2">
    <location>
        <begin position="32"/>
        <end position="132"/>
    </location>
</feature>
<dbReference type="Gene3D" id="3.40.50.40">
    <property type="match status" value="1"/>
</dbReference>
<protein>
    <recommendedName>
        <fullName evidence="2">Asparaginase/glutaminase C-terminal domain-containing protein</fullName>
    </recommendedName>
</protein>
<organism evidence="3 4">
    <name type="scientific">Pseudonocardia hierapolitana</name>
    <dbReference type="NCBI Taxonomy" id="1128676"/>
    <lineage>
        <taxon>Bacteria</taxon>
        <taxon>Bacillati</taxon>
        <taxon>Actinomycetota</taxon>
        <taxon>Actinomycetes</taxon>
        <taxon>Pseudonocardiales</taxon>
        <taxon>Pseudonocardiaceae</taxon>
        <taxon>Pseudonocardia</taxon>
    </lineage>
</organism>
<feature type="compositionally biased region" description="Pro residues" evidence="1">
    <location>
        <begin position="15"/>
        <end position="26"/>
    </location>
</feature>
<comment type="caution">
    <text evidence="3">The sequence shown here is derived from an EMBL/GenBank/DDBJ whole genome shotgun (WGS) entry which is preliminary data.</text>
</comment>
<dbReference type="InterPro" id="IPR040919">
    <property type="entry name" value="Asparaginase_C"/>
</dbReference>
<dbReference type="InterPro" id="IPR006034">
    <property type="entry name" value="Asparaginase/glutaminase-like"/>
</dbReference>
<evidence type="ECO:0000313" key="3">
    <source>
        <dbReference type="EMBL" id="TWF77103.1"/>
    </source>
</evidence>
<evidence type="ECO:0000256" key="1">
    <source>
        <dbReference type="SAM" id="MobiDB-lite"/>
    </source>
</evidence>
<name>A0A561SQH1_9PSEU</name>
<dbReference type="GO" id="GO:0004067">
    <property type="term" value="F:asparaginase activity"/>
    <property type="evidence" value="ECO:0007669"/>
    <property type="project" value="UniProtKB-UniRule"/>
</dbReference>
<dbReference type="SUPFAM" id="SSF53774">
    <property type="entry name" value="Glutaminase/Asparaginase"/>
    <property type="match status" value="1"/>
</dbReference>
<reference evidence="3 4" key="1">
    <citation type="submission" date="2019-06" db="EMBL/GenBank/DDBJ databases">
        <title>Sequencing the genomes of 1000 actinobacteria strains.</title>
        <authorList>
            <person name="Klenk H.-P."/>
        </authorList>
    </citation>
    <scope>NUCLEOTIDE SEQUENCE [LARGE SCALE GENOMIC DNA]</scope>
    <source>
        <strain evidence="3 4">DSM 45671</strain>
    </source>
</reference>
<dbReference type="EMBL" id="VIWU01000001">
    <property type="protein sequence ID" value="TWF77103.1"/>
    <property type="molecule type" value="Genomic_DNA"/>
</dbReference>
<dbReference type="AlphaFoldDB" id="A0A561SQH1"/>
<evidence type="ECO:0000313" key="4">
    <source>
        <dbReference type="Proteomes" id="UP000321261"/>
    </source>
</evidence>
<dbReference type="InterPro" id="IPR027473">
    <property type="entry name" value="L-asparaginase_C"/>
</dbReference>
<dbReference type="PROSITE" id="PS51732">
    <property type="entry name" value="ASN_GLN_ASE_3"/>
    <property type="match status" value="1"/>
</dbReference>
<accession>A0A561SQH1</accession>
<dbReference type="PIRSF" id="PIRSF001220">
    <property type="entry name" value="L-ASNase_gatD"/>
    <property type="match status" value="1"/>
</dbReference>
<dbReference type="InterPro" id="IPR036152">
    <property type="entry name" value="Asp/glu_Ase-like_sf"/>
</dbReference>
<feature type="region of interest" description="Disordered" evidence="1">
    <location>
        <begin position="1"/>
        <end position="29"/>
    </location>
</feature>
<gene>
    <name evidence="3" type="ORF">FHX44_113007</name>
</gene>
<dbReference type="Pfam" id="PF17763">
    <property type="entry name" value="Asparaginase_C"/>
    <property type="match status" value="1"/>
</dbReference>
<dbReference type="Proteomes" id="UP000321261">
    <property type="component" value="Unassembled WGS sequence"/>
</dbReference>
<evidence type="ECO:0000259" key="2">
    <source>
        <dbReference type="Pfam" id="PF17763"/>
    </source>
</evidence>
<dbReference type="PIRSF" id="PIRSF500176">
    <property type="entry name" value="L_ASNase"/>
    <property type="match status" value="1"/>
</dbReference>
<keyword evidence="4" id="KW-1185">Reference proteome</keyword>
<sequence>MLARVAAGSCISEAPAPPRPPAPAGPPETEAALVTTYPGLDPALLTTVVDLGSRSVVLEGAGPGNVPVDLLATIGELRDWGIPTVIASRARHASSRLEDLGPPDGLAAGVGAIGARGLPAHKARYALMAALGGAGWRSAVPGSRGSDNGPLGSVARVVLGTRSRSCWCCCCYDSSGSSERRERRVGP</sequence>